<comment type="similarity">
    <text evidence="2 7">Belongs to the major facilitator superfamily. Sugar transporter (TC 2.A.1.1) family.</text>
</comment>
<feature type="region of interest" description="Disordered" evidence="8">
    <location>
        <begin position="502"/>
        <end position="543"/>
    </location>
</feature>
<dbReference type="GO" id="GO:0016020">
    <property type="term" value="C:membrane"/>
    <property type="evidence" value="ECO:0007669"/>
    <property type="project" value="UniProtKB-SubCell"/>
</dbReference>
<keyword evidence="5 9" id="KW-1133">Transmembrane helix</keyword>
<evidence type="ECO:0000313" key="12">
    <source>
        <dbReference type="Proteomes" id="UP000253845"/>
    </source>
</evidence>
<feature type="transmembrane region" description="Helical" evidence="9">
    <location>
        <begin position="448"/>
        <end position="468"/>
    </location>
</feature>
<dbReference type="Gene3D" id="1.20.1250.20">
    <property type="entry name" value="MFS general substrate transporter like domains"/>
    <property type="match status" value="1"/>
</dbReference>
<dbReference type="EMBL" id="KZ851905">
    <property type="protein sequence ID" value="RDH23141.1"/>
    <property type="molecule type" value="Genomic_DNA"/>
</dbReference>
<dbReference type="InterPro" id="IPR005828">
    <property type="entry name" value="MFS_sugar_transport-like"/>
</dbReference>
<dbReference type="PRINTS" id="PR00171">
    <property type="entry name" value="SUGRTRNSPORT"/>
</dbReference>
<reference evidence="11 12" key="1">
    <citation type="submission" date="2018-07" db="EMBL/GenBank/DDBJ databases">
        <title>Section-level genome sequencing of Aspergillus section Nigri to investigate inter- and intra-species variation.</title>
        <authorList>
            <consortium name="DOE Joint Genome Institute"/>
            <person name="Vesth T.C."/>
            <person name="Nybo J.L."/>
            <person name="Theobald S."/>
            <person name="Frisvad J.C."/>
            <person name="Larsen T.O."/>
            <person name="Nielsen K.F."/>
            <person name="Hoof J.B."/>
            <person name="Brandl J."/>
            <person name="Salamov A."/>
            <person name="Riley R."/>
            <person name="Gladden J.M."/>
            <person name="Phatale P."/>
            <person name="Nielsen M.T."/>
            <person name="Lyhne E.K."/>
            <person name="Kogle M.E."/>
            <person name="Strasser K."/>
            <person name="McDonnell E."/>
            <person name="Barry K."/>
            <person name="Clum A."/>
            <person name="Chen C."/>
            <person name="Nolan M."/>
            <person name="Sandor L."/>
            <person name="Kuo A."/>
            <person name="Lipzen A."/>
            <person name="Hainaut M."/>
            <person name="Drula E."/>
            <person name="Tsang A."/>
            <person name="Magnuson J.K."/>
            <person name="Henrissat B."/>
            <person name="Wiebenga A."/>
            <person name="Simmons B.A."/>
            <person name="Makela M.R."/>
            <person name="De vries R.P."/>
            <person name="Grigoriev I.V."/>
            <person name="Mortensen U.H."/>
            <person name="Baker S.E."/>
            <person name="Andersen M.R."/>
        </authorList>
    </citation>
    <scope>NUCLEOTIDE SEQUENCE [LARGE SCALE GENOMIC DNA]</scope>
    <source>
        <strain evidence="11 12">ATCC 13496</strain>
    </source>
</reference>
<evidence type="ECO:0000256" key="3">
    <source>
        <dbReference type="ARBA" id="ARBA00022448"/>
    </source>
</evidence>
<feature type="transmembrane region" description="Helical" evidence="9">
    <location>
        <begin position="177"/>
        <end position="196"/>
    </location>
</feature>
<keyword evidence="4 9" id="KW-0812">Transmembrane</keyword>
<dbReference type="FunFam" id="1.20.1250.20:FF:000090">
    <property type="entry name" value="MFS sugar transporter, putative"/>
    <property type="match status" value="1"/>
</dbReference>
<evidence type="ECO:0000256" key="9">
    <source>
        <dbReference type="SAM" id="Phobius"/>
    </source>
</evidence>
<dbReference type="SUPFAM" id="SSF103473">
    <property type="entry name" value="MFS general substrate transporter"/>
    <property type="match status" value="1"/>
</dbReference>
<evidence type="ECO:0000256" key="5">
    <source>
        <dbReference type="ARBA" id="ARBA00022989"/>
    </source>
</evidence>
<protein>
    <submittedName>
        <fullName evidence="11">General substrate transporter</fullName>
    </submittedName>
</protein>
<dbReference type="InterPro" id="IPR050360">
    <property type="entry name" value="MFS_Sugar_Transporters"/>
</dbReference>
<dbReference type="PROSITE" id="PS51257">
    <property type="entry name" value="PROKAR_LIPOPROTEIN"/>
    <property type="match status" value="1"/>
</dbReference>
<feature type="transmembrane region" description="Helical" evidence="9">
    <location>
        <begin position="318"/>
        <end position="340"/>
    </location>
</feature>
<feature type="transmembrane region" description="Helical" evidence="9">
    <location>
        <begin position="284"/>
        <end position="306"/>
    </location>
</feature>
<evidence type="ECO:0000256" key="4">
    <source>
        <dbReference type="ARBA" id="ARBA00022692"/>
    </source>
</evidence>
<evidence type="ECO:0000256" key="1">
    <source>
        <dbReference type="ARBA" id="ARBA00004141"/>
    </source>
</evidence>
<feature type="transmembrane region" description="Helical" evidence="9">
    <location>
        <begin position="383"/>
        <end position="407"/>
    </location>
</feature>
<evidence type="ECO:0000313" key="11">
    <source>
        <dbReference type="EMBL" id="RDH23141.1"/>
    </source>
</evidence>
<evidence type="ECO:0000256" key="8">
    <source>
        <dbReference type="SAM" id="MobiDB-lite"/>
    </source>
</evidence>
<evidence type="ECO:0000256" key="7">
    <source>
        <dbReference type="RuleBase" id="RU003346"/>
    </source>
</evidence>
<keyword evidence="6 9" id="KW-0472">Membrane</keyword>
<dbReference type="Pfam" id="PF00083">
    <property type="entry name" value="Sugar_tr"/>
    <property type="match status" value="1"/>
</dbReference>
<dbReference type="GO" id="GO:0005351">
    <property type="term" value="F:carbohydrate:proton symporter activity"/>
    <property type="evidence" value="ECO:0007669"/>
    <property type="project" value="TreeGrafter"/>
</dbReference>
<keyword evidence="3 7" id="KW-0813">Transport</keyword>
<evidence type="ECO:0000256" key="6">
    <source>
        <dbReference type="ARBA" id="ARBA00023136"/>
    </source>
</evidence>
<dbReference type="InterPro" id="IPR036259">
    <property type="entry name" value="MFS_trans_sf"/>
</dbReference>
<feature type="transmembrane region" description="Helical" evidence="9">
    <location>
        <begin position="7"/>
        <end position="30"/>
    </location>
</feature>
<sequence length="543" mass="60885">MPKLNLFGTGFVLQAAIWAACGMAFILFGYDQGVFSGIVENDDFLDTMNHPNDSLEGIIVSIYNLGCFAGCIVNFLLGDWLGRRRAMWFAMVWVIIGATLQCSAFSVPHLMVGRFVTGIGTGVETSTVPMYQAELCEASKRGKLVCSEPLLVGVGIVISYFFDYGMSYVGGQIAWRLPIACQMIFAFVVIVLVFGLPESPRYCYKEGRNEEALQILSDVYGRPKDDPKILAEQEEILEAISVETKYGEYKWRWVLINMIAILMHADEIRNVFKRDEVSTGHRVLLAYGMQFMNQMGGINMVVYYIPTVLNTNVGLDKNLSNLLGGCVQIMFVVGSIFPTFFVDRVGRRAPMIWGSFGLGICMMMVSILLSFKGHANEHATSSAAVAFFFVYMLIFGASVNCIPWCYVPEILPLHARAKGTAVGISSNWIWNFFVVMITPIIINRLQWKAYLIFMCLNFAFVPLIYFCYPETAKLTLEEIDYLFTTPGKNAVQMSKELVKQRKQHGHVPGQRLTRHTDEADSEKLEKKQDSVVAGVSDEQVEQV</sequence>
<dbReference type="PANTHER" id="PTHR48022">
    <property type="entry name" value="PLASTIDIC GLUCOSE TRANSPORTER 4"/>
    <property type="match status" value="1"/>
</dbReference>
<feature type="transmembrane region" description="Helical" evidence="9">
    <location>
        <begin position="58"/>
        <end position="77"/>
    </location>
</feature>
<comment type="subcellular location">
    <subcellularLocation>
        <location evidence="1">Membrane</location>
        <topology evidence="1">Multi-pass membrane protein</topology>
    </subcellularLocation>
</comment>
<dbReference type="PANTHER" id="PTHR48022:SF72">
    <property type="entry name" value="MAJOR FACILITATOR SUPERFAMILY (MFS) PROFILE DOMAIN-CONTAINING PROTEIN-RELATED"/>
    <property type="match status" value="1"/>
</dbReference>
<dbReference type="AlphaFoldDB" id="A0A370C7X6"/>
<dbReference type="VEuPathDB" id="FungiDB:M747DRAFT_363164"/>
<dbReference type="NCBIfam" id="TIGR00879">
    <property type="entry name" value="SP"/>
    <property type="match status" value="1"/>
</dbReference>
<dbReference type="PROSITE" id="PS00217">
    <property type="entry name" value="SUGAR_TRANSPORT_2"/>
    <property type="match status" value="1"/>
</dbReference>
<accession>A0A370C7X6</accession>
<dbReference type="InterPro" id="IPR003663">
    <property type="entry name" value="Sugar/inositol_transpt"/>
</dbReference>
<name>A0A370C7X6_ASPNG</name>
<organism evidence="11 12">
    <name type="scientific">Aspergillus niger ATCC 13496</name>
    <dbReference type="NCBI Taxonomy" id="1353008"/>
    <lineage>
        <taxon>Eukaryota</taxon>
        <taxon>Fungi</taxon>
        <taxon>Dikarya</taxon>
        <taxon>Ascomycota</taxon>
        <taxon>Pezizomycotina</taxon>
        <taxon>Eurotiomycetes</taxon>
        <taxon>Eurotiomycetidae</taxon>
        <taxon>Eurotiales</taxon>
        <taxon>Aspergillaceae</taxon>
        <taxon>Aspergillus</taxon>
        <taxon>Aspergillus subgen. Circumdati</taxon>
    </lineage>
</organism>
<dbReference type="Proteomes" id="UP000253845">
    <property type="component" value="Unassembled WGS sequence"/>
</dbReference>
<dbReference type="PROSITE" id="PS50850">
    <property type="entry name" value="MFS"/>
    <property type="match status" value="1"/>
</dbReference>
<feature type="transmembrane region" description="Helical" evidence="9">
    <location>
        <begin position="352"/>
        <end position="371"/>
    </location>
</feature>
<feature type="compositionally biased region" description="Basic and acidic residues" evidence="8">
    <location>
        <begin position="514"/>
        <end position="529"/>
    </location>
</feature>
<gene>
    <name evidence="11" type="ORF">M747DRAFT_363164</name>
</gene>
<proteinExistence type="inferred from homology"/>
<dbReference type="InterPro" id="IPR020846">
    <property type="entry name" value="MFS_dom"/>
</dbReference>
<feature type="transmembrane region" description="Helical" evidence="9">
    <location>
        <begin position="419"/>
        <end position="442"/>
    </location>
</feature>
<evidence type="ECO:0000256" key="2">
    <source>
        <dbReference type="ARBA" id="ARBA00010992"/>
    </source>
</evidence>
<dbReference type="InterPro" id="IPR005829">
    <property type="entry name" value="Sugar_transporter_CS"/>
</dbReference>
<feature type="transmembrane region" description="Helical" evidence="9">
    <location>
        <begin position="86"/>
        <end position="107"/>
    </location>
</feature>
<feature type="domain" description="Major facilitator superfamily (MFS) profile" evidence="10">
    <location>
        <begin position="17"/>
        <end position="472"/>
    </location>
</feature>
<evidence type="ECO:0000259" key="10">
    <source>
        <dbReference type="PROSITE" id="PS50850"/>
    </source>
</evidence>